<dbReference type="FunFam" id="3.40.50.970:FF:000004">
    <property type="entry name" value="Transketolase"/>
    <property type="match status" value="1"/>
</dbReference>
<evidence type="ECO:0000256" key="12">
    <source>
        <dbReference type="ARBA" id="ARBA00023052"/>
    </source>
</evidence>
<dbReference type="Gene3D" id="3.40.50.920">
    <property type="match status" value="1"/>
</dbReference>
<dbReference type="SMART" id="SM00861">
    <property type="entry name" value="Transket_pyr"/>
    <property type="match status" value="1"/>
</dbReference>
<evidence type="ECO:0000256" key="6">
    <source>
        <dbReference type="ARBA" id="ARBA00011738"/>
    </source>
</evidence>
<evidence type="ECO:0000256" key="15">
    <source>
        <dbReference type="PIRSR" id="PIRSR605478-1"/>
    </source>
</evidence>
<dbReference type="Pfam" id="PF22613">
    <property type="entry name" value="Transketolase_C_1"/>
    <property type="match status" value="1"/>
</dbReference>
<feature type="binding site" evidence="16">
    <location>
        <position position="510"/>
    </location>
    <ligand>
        <name>substrate</name>
    </ligand>
</feature>
<evidence type="ECO:0000256" key="17">
    <source>
        <dbReference type="PIRSR" id="PIRSR605478-3"/>
    </source>
</evidence>
<dbReference type="CDD" id="cd02012">
    <property type="entry name" value="TPP_TK"/>
    <property type="match status" value="1"/>
</dbReference>
<dbReference type="FunFam" id="3.40.50.970:FF:000045">
    <property type="entry name" value="Transketolase"/>
    <property type="match status" value="1"/>
</dbReference>
<name>A0A2R3P7C7_MESFO</name>
<feature type="binding site" evidence="16">
    <location>
        <position position="463"/>
    </location>
    <ligand>
        <name>substrate</name>
    </ligand>
</feature>
<evidence type="ECO:0000256" key="19">
    <source>
        <dbReference type="PIRSR" id="PIRSR605478-5"/>
    </source>
</evidence>
<organism evidence="21 22">
    <name type="scientific">Mesoplasma florum</name>
    <name type="common">Acholeplasma florum</name>
    <dbReference type="NCBI Taxonomy" id="2151"/>
    <lineage>
        <taxon>Bacteria</taxon>
        <taxon>Bacillati</taxon>
        <taxon>Mycoplasmatota</taxon>
        <taxon>Mollicutes</taxon>
        <taxon>Entomoplasmatales</taxon>
        <taxon>Entomoplasmataceae</taxon>
        <taxon>Mesoplasma</taxon>
    </lineage>
</organism>
<dbReference type="EMBL" id="CP022513">
    <property type="protein sequence ID" value="AVN64374.1"/>
    <property type="molecule type" value="Genomic_DNA"/>
</dbReference>
<dbReference type="PANTHER" id="PTHR43522:SF2">
    <property type="entry name" value="TRANSKETOLASE 1-RELATED"/>
    <property type="match status" value="1"/>
</dbReference>
<reference evidence="21 22" key="1">
    <citation type="submission" date="2017-07" db="EMBL/GenBank/DDBJ databases">
        <title>Comparative genomic analysis of Mesoplasma florum.</title>
        <authorList>
            <person name="Baby V."/>
            <person name="Lachance J.-C."/>
            <person name="Gagnon J."/>
            <person name="Lucier J.-F."/>
            <person name="Matteau D."/>
            <person name="Knight T.F."/>
            <person name="Rodrigue S."/>
        </authorList>
    </citation>
    <scope>NUCLEOTIDE SEQUENCE [LARGE SCALE GENOMIC DNA]</scope>
    <source>
        <strain evidence="21 22">CnuA-2</strain>
    </source>
</reference>
<evidence type="ECO:0000259" key="20">
    <source>
        <dbReference type="SMART" id="SM00861"/>
    </source>
</evidence>
<feature type="binding site" evidence="17">
    <location>
        <position position="427"/>
    </location>
    <ligand>
        <name>thiamine diphosphate</name>
        <dbReference type="ChEBI" id="CHEBI:58937"/>
    </ligand>
</feature>
<keyword evidence="10" id="KW-0106">Calcium</keyword>
<dbReference type="EC" id="2.2.1.1" evidence="7 14"/>
<comment type="cofactor">
    <cofactor evidence="18">
        <name>Mg(2+)</name>
        <dbReference type="ChEBI" id="CHEBI:18420"/>
    </cofactor>
    <text evidence="18">Binds 1 Mg(2+) ion per subunit. Can also utilize other divalent metal cations, such as Ca(2+), Mn(2+) and Co(2+).</text>
</comment>
<dbReference type="SUPFAM" id="SSF52518">
    <property type="entry name" value="Thiamin diphosphate-binding fold (THDP-binding)"/>
    <property type="match status" value="2"/>
</dbReference>
<dbReference type="FunFam" id="3.40.50.920:FF:000003">
    <property type="entry name" value="Transketolase"/>
    <property type="match status" value="1"/>
</dbReference>
<feature type="binding site" evidence="16">
    <location>
        <position position="348"/>
    </location>
    <ligand>
        <name>substrate</name>
    </ligand>
</feature>
<evidence type="ECO:0000256" key="18">
    <source>
        <dbReference type="PIRSR" id="PIRSR605478-4"/>
    </source>
</evidence>
<evidence type="ECO:0000256" key="16">
    <source>
        <dbReference type="PIRSR" id="PIRSR605478-2"/>
    </source>
</evidence>
<dbReference type="Proteomes" id="UP000239216">
    <property type="component" value="Chromosome"/>
</dbReference>
<evidence type="ECO:0000313" key="21">
    <source>
        <dbReference type="EMBL" id="AVN64374.1"/>
    </source>
</evidence>
<keyword evidence="8" id="KW-0808">Transferase</keyword>
<evidence type="ECO:0000256" key="3">
    <source>
        <dbReference type="ARBA" id="ARBA00001941"/>
    </source>
</evidence>
<evidence type="ECO:0000256" key="5">
    <source>
        <dbReference type="ARBA" id="ARBA00007131"/>
    </source>
</evidence>
<dbReference type="Pfam" id="PF00456">
    <property type="entry name" value="Transketolase_N"/>
    <property type="match status" value="1"/>
</dbReference>
<proteinExistence type="inferred from homology"/>
<comment type="catalytic activity">
    <reaction evidence="13">
        <text>D-sedoheptulose 7-phosphate + D-glyceraldehyde 3-phosphate = aldehydo-D-ribose 5-phosphate + D-xylulose 5-phosphate</text>
        <dbReference type="Rhea" id="RHEA:10508"/>
        <dbReference type="ChEBI" id="CHEBI:57483"/>
        <dbReference type="ChEBI" id="CHEBI:57737"/>
        <dbReference type="ChEBI" id="CHEBI:58273"/>
        <dbReference type="ChEBI" id="CHEBI:59776"/>
        <dbReference type="EC" id="2.2.1.1"/>
    </reaction>
</comment>
<dbReference type="InterPro" id="IPR005475">
    <property type="entry name" value="Transketolase-like_Pyr-bd"/>
</dbReference>
<feature type="binding site" evidence="17">
    <location>
        <position position="67"/>
    </location>
    <ligand>
        <name>thiamine diphosphate</name>
        <dbReference type="ChEBI" id="CHEBI:58937"/>
    </ligand>
</feature>
<comment type="cofactor">
    <cofactor evidence="2">
        <name>Mn(2+)</name>
        <dbReference type="ChEBI" id="CHEBI:29035"/>
    </cofactor>
</comment>
<feature type="binding site" evidence="17">
    <location>
        <position position="260"/>
    </location>
    <ligand>
        <name>thiamine diphosphate</name>
        <dbReference type="ChEBI" id="CHEBI:58937"/>
    </ligand>
</feature>
<accession>A0A2R3P7C7</accession>
<feature type="binding site" evidence="17">
    <location>
        <position position="186"/>
    </location>
    <ligand>
        <name>thiamine diphosphate</name>
        <dbReference type="ChEBI" id="CHEBI:58937"/>
    </ligand>
</feature>
<protein>
    <recommendedName>
        <fullName evidence="7 14">Transketolase</fullName>
        <ecNumber evidence="7 14">2.2.1.1</ecNumber>
    </recommendedName>
</protein>
<keyword evidence="11 18" id="KW-0460">Magnesium</keyword>
<dbReference type="InterPro" id="IPR049557">
    <property type="entry name" value="Transketolase_CS"/>
</dbReference>
<dbReference type="GO" id="GO:0046872">
    <property type="term" value="F:metal ion binding"/>
    <property type="evidence" value="ECO:0007669"/>
    <property type="project" value="UniProtKB-KW"/>
</dbReference>
<keyword evidence="12 17" id="KW-0786">Thiamine pyrophosphate</keyword>
<evidence type="ECO:0000256" key="1">
    <source>
        <dbReference type="ARBA" id="ARBA00001913"/>
    </source>
</evidence>
<dbReference type="NCBIfam" id="TIGR00232">
    <property type="entry name" value="tktlase_bact"/>
    <property type="match status" value="1"/>
</dbReference>
<dbReference type="GO" id="GO:0004802">
    <property type="term" value="F:transketolase activity"/>
    <property type="evidence" value="ECO:0007669"/>
    <property type="project" value="UniProtKB-UniRule"/>
</dbReference>
<comment type="function">
    <text evidence="4">Catalyzes the transfer of a two-carbon ketol group from a ketose donor to an aldose acceptor, via a covalent intermediate with the cofactor thiamine pyrophosphate.</text>
</comment>
<evidence type="ECO:0000256" key="4">
    <source>
        <dbReference type="ARBA" id="ARBA00002931"/>
    </source>
</evidence>
<feature type="binding site" evidence="16">
    <location>
        <position position="459"/>
    </location>
    <ligand>
        <name>substrate</name>
    </ligand>
</feature>
<evidence type="ECO:0000256" key="7">
    <source>
        <dbReference type="ARBA" id="ARBA00013152"/>
    </source>
</evidence>
<evidence type="ECO:0000313" key="22">
    <source>
        <dbReference type="Proteomes" id="UP000239216"/>
    </source>
</evidence>
<dbReference type="SUPFAM" id="SSF52922">
    <property type="entry name" value="TK C-terminal domain-like"/>
    <property type="match status" value="1"/>
</dbReference>
<keyword evidence="9 18" id="KW-0479">Metal-binding</keyword>
<sequence>MKTIEQKSIDSIRLLGIEQIVNAKSGHPGMVMSAAPGLHELYMNHLKINVKDPKWINRDRFVLSAGHGSALLYSILYAAGFNIKIEDLKNFRKIHSITPGHPEIDVTEGIDVSTGPLGQGFAMGVGLAIAEKHLSAKYNKKENKIIDHKTYILCGDADLQEGVTQEAIQLAGVMKLNKLIVLYDSNDVQLDTKVNNVQIANYKEWLNSMNWNYIKVEDGFNPEKINSAINLAKTSDKPTLIELKTIIGYGHDNQGTPAMHGNPFSNEDLFKIKSKFEIEQDFDLNEDVKEFWKEKLNLRTDKEYSEWCNQKDKYLINYPDDWKELNNIKDLKLDDFKELLHNEREATRISSFKTLTKMQNLSDHLIGGSADLSAATKVFGIHGDFSNENPLGNNIQFGVREFAMSCISNGIQLHSNLKAFNSTFLVFSDYMKNGIRLSAIQKLPTLYVFTHDSLAVGFDGPTHEPIEQLAGLRATPNLYNFRPADMKETIGAYVYAYNQKKAPSTLNFCRQDVSQLKNTCWEKTQKGAYTVSNNEEDFDIILIATGSEVSLALEVSELLKNDDIIAKVVSMPCMELFDEQDEEYKESIIPSNFENVCIIEAGASFGWHKYSGKKGKLFTVDIFGHSGNGEDVMKTFGFEKESIRLELKKYLKK</sequence>
<dbReference type="CDD" id="cd07033">
    <property type="entry name" value="TPP_PYR_DXS_TK_like"/>
    <property type="match status" value="1"/>
</dbReference>
<dbReference type="InterPro" id="IPR009014">
    <property type="entry name" value="Transketo_C/PFOR_II"/>
</dbReference>
<feature type="site" description="Important for catalytic activity" evidence="19">
    <location>
        <position position="27"/>
    </location>
</feature>
<feature type="binding site" evidence="18">
    <location>
        <position position="186"/>
    </location>
    <ligand>
        <name>Mg(2+)</name>
        <dbReference type="ChEBI" id="CHEBI:18420"/>
    </ligand>
</feature>
<dbReference type="InterPro" id="IPR033247">
    <property type="entry name" value="Transketolase_fam"/>
</dbReference>
<comment type="subunit">
    <text evidence="6">Homodimer.</text>
</comment>
<gene>
    <name evidence="21" type="primary">tkt</name>
    <name evidence="21" type="ORF">CG003_01690</name>
</gene>
<evidence type="ECO:0000256" key="2">
    <source>
        <dbReference type="ARBA" id="ARBA00001936"/>
    </source>
</evidence>
<evidence type="ECO:0000256" key="8">
    <source>
        <dbReference type="ARBA" id="ARBA00022679"/>
    </source>
</evidence>
<dbReference type="GO" id="GO:0006098">
    <property type="term" value="P:pentose-phosphate shunt"/>
    <property type="evidence" value="ECO:0007669"/>
    <property type="project" value="TreeGrafter"/>
</dbReference>
<dbReference type="RefSeq" id="WP_029512178.1">
    <property type="nucleotide sequence ID" value="NZ_CP022513.1"/>
</dbReference>
<feature type="binding site" evidence="16">
    <location>
        <position position="451"/>
    </location>
    <ligand>
        <name>substrate</name>
    </ligand>
</feature>
<comment type="cofactor">
    <cofactor evidence="17">
        <name>thiamine diphosphate</name>
        <dbReference type="ChEBI" id="CHEBI:58937"/>
    </cofactor>
    <text evidence="17">Binds 1 thiamine pyrophosphate per subunit. During the reaction, the substrate forms a covalent intermediate with the cofactor.</text>
</comment>
<feature type="site" description="Important for catalytic activity" evidence="19">
    <location>
        <position position="260"/>
    </location>
</feature>
<dbReference type="Pfam" id="PF02779">
    <property type="entry name" value="Transket_pyr"/>
    <property type="match status" value="1"/>
</dbReference>
<comment type="cofactor">
    <cofactor evidence="3">
        <name>Co(2+)</name>
        <dbReference type="ChEBI" id="CHEBI:48828"/>
    </cofactor>
</comment>
<feature type="binding site" evidence="16">
    <location>
        <position position="27"/>
    </location>
    <ligand>
        <name>substrate</name>
    </ligand>
</feature>
<evidence type="ECO:0000256" key="9">
    <source>
        <dbReference type="ARBA" id="ARBA00022723"/>
    </source>
</evidence>
<evidence type="ECO:0000256" key="14">
    <source>
        <dbReference type="NCBIfam" id="TIGR00232"/>
    </source>
</evidence>
<dbReference type="AlphaFoldDB" id="A0A2R3P7C7"/>
<feature type="domain" description="Transketolase-like pyrimidine-binding" evidence="20">
    <location>
        <begin position="345"/>
        <end position="515"/>
    </location>
</feature>
<comment type="cofactor">
    <cofactor evidence="1">
        <name>Ca(2+)</name>
        <dbReference type="ChEBI" id="CHEBI:29108"/>
    </cofactor>
</comment>
<dbReference type="Gene3D" id="3.40.50.970">
    <property type="match status" value="2"/>
</dbReference>
<dbReference type="GO" id="GO:0005829">
    <property type="term" value="C:cytosol"/>
    <property type="evidence" value="ECO:0007669"/>
    <property type="project" value="TreeGrafter"/>
</dbReference>
<feature type="binding site" evidence="18">
    <location>
        <position position="156"/>
    </location>
    <ligand>
        <name>Mg(2+)</name>
        <dbReference type="ChEBI" id="CHEBI:18420"/>
    </ligand>
</feature>
<dbReference type="InterPro" id="IPR029061">
    <property type="entry name" value="THDP-binding"/>
</dbReference>
<comment type="similarity">
    <text evidence="5">Belongs to the transketolase family.</text>
</comment>
<evidence type="ECO:0000256" key="13">
    <source>
        <dbReference type="ARBA" id="ARBA00049473"/>
    </source>
</evidence>
<dbReference type="InterPro" id="IPR005474">
    <property type="entry name" value="Transketolase_N"/>
</dbReference>
<dbReference type="InterPro" id="IPR055152">
    <property type="entry name" value="Transketolase-like_C_2"/>
</dbReference>
<feature type="active site" description="Proton donor" evidence="15">
    <location>
        <position position="401"/>
    </location>
</feature>
<dbReference type="PROSITE" id="PS00801">
    <property type="entry name" value="TRANSKETOLASE_1"/>
    <property type="match status" value="1"/>
</dbReference>
<feature type="binding site" evidence="18">
    <location>
        <position position="188"/>
    </location>
    <ligand>
        <name>Mg(2+)</name>
        <dbReference type="ChEBI" id="CHEBI:18420"/>
    </ligand>
</feature>
<evidence type="ECO:0000256" key="11">
    <source>
        <dbReference type="ARBA" id="ARBA00022842"/>
    </source>
</evidence>
<feature type="binding site" evidence="17">
    <location>
        <begin position="115"/>
        <end position="117"/>
    </location>
    <ligand>
        <name>thiamine diphosphate</name>
        <dbReference type="ChEBI" id="CHEBI:58937"/>
    </ligand>
</feature>
<feature type="binding site" evidence="16">
    <location>
        <position position="260"/>
    </location>
    <ligand>
        <name>substrate</name>
    </ligand>
</feature>
<dbReference type="PANTHER" id="PTHR43522">
    <property type="entry name" value="TRANSKETOLASE"/>
    <property type="match status" value="1"/>
</dbReference>
<evidence type="ECO:0000256" key="10">
    <source>
        <dbReference type="ARBA" id="ARBA00022837"/>
    </source>
</evidence>
<dbReference type="InterPro" id="IPR005478">
    <property type="entry name" value="Transketolase_bac-like"/>
</dbReference>